<feature type="region of interest" description="Disordered" evidence="2">
    <location>
        <begin position="322"/>
        <end position="345"/>
    </location>
</feature>
<dbReference type="AlphaFoldDB" id="A0A4Y7R607"/>
<dbReference type="Gene3D" id="3.40.50.720">
    <property type="entry name" value="NAD(P)-binding Rossmann-like Domain"/>
    <property type="match status" value="1"/>
</dbReference>
<keyword evidence="5" id="KW-1185">Reference proteome</keyword>
<evidence type="ECO:0000256" key="2">
    <source>
        <dbReference type="SAM" id="MobiDB-lite"/>
    </source>
</evidence>
<gene>
    <name evidence="4" type="primary">rmd_2</name>
    <name evidence="4" type="ORF">Psch_04135</name>
</gene>
<dbReference type="PANTHER" id="PTHR43000">
    <property type="entry name" value="DTDP-D-GLUCOSE 4,6-DEHYDRATASE-RELATED"/>
    <property type="match status" value="1"/>
</dbReference>
<reference evidence="4 5" key="1">
    <citation type="journal article" date="2018" name="Environ. Microbiol.">
        <title>Novel energy conservation strategies and behaviour of Pelotomaculum schinkii driving syntrophic propionate catabolism.</title>
        <authorList>
            <person name="Hidalgo-Ahumada C.A.P."/>
            <person name="Nobu M.K."/>
            <person name="Narihiro T."/>
            <person name="Tamaki H."/>
            <person name="Liu W.T."/>
            <person name="Kamagata Y."/>
            <person name="Stams A.J.M."/>
            <person name="Imachi H."/>
            <person name="Sousa D.Z."/>
        </authorList>
    </citation>
    <scope>NUCLEOTIDE SEQUENCE [LARGE SCALE GENOMIC DNA]</scope>
    <source>
        <strain evidence="4 5">HH</strain>
    </source>
</reference>
<dbReference type="RefSeq" id="WP_134218645.1">
    <property type="nucleotide sequence ID" value="NZ_QFGA01000004.1"/>
</dbReference>
<evidence type="ECO:0000313" key="4">
    <source>
        <dbReference type="EMBL" id="TEB04408.1"/>
    </source>
</evidence>
<dbReference type="EMBL" id="QFGA01000004">
    <property type="protein sequence ID" value="TEB04408.1"/>
    <property type="molecule type" value="Genomic_DNA"/>
</dbReference>
<dbReference type="InterPro" id="IPR036291">
    <property type="entry name" value="NAD(P)-bd_dom_sf"/>
</dbReference>
<evidence type="ECO:0000256" key="1">
    <source>
        <dbReference type="ARBA" id="ARBA00007637"/>
    </source>
</evidence>
<keyword evidence="4" id="KW-0560">Oxidoreductase</keyword>
<organism evidence="4 5">
    <name type="scientific">Pelotomaculum schinkii</name>
    <dbReference type="NCBI Taxonomy" id="78350"/>
    <lineage>
        <taxon>Bacteria</taxon>
        <taxon>Bacillati</taxon>
        <taxon>Bacillota</taxon>
        <taxon>Clostridia</taxon>
        <taxon>Eubacteriales</taxon>
        <taxon>Desulfotomaculaceae</taxon>
        <taxon>Pelotomaculum</taxon>
    </lineage>
</organism>
<comment type="similarity">
    <text evidence="1">Belongs to the NAD(P)-dependent epimerase/dehydratase family.</text>
</comment>
<feature type="domain" description="NAD-dependent epimerase/dehydratase" evidence="3">
    <location>
        <begin position="9"/>
        <end position="240"/>
    </location>
</feature>
<protein>
    <submittedName>
        <fullName evidence="4">GDP-6-deoxy-D-mannose reductase</fullName>
        <ecNumber evidence="4">1.1.1.281</ecNumber>
    </submittedName>
</protein>
<name>A0A4Y7R607_9FIRM</name>
<dbReference type="SUPFAM" id="SSF51735">
    <property type="entry name" value="NAD(P)-binding Rossmann-fold domains"/>
    <property type="match status" value="1"/>
</dbReference>
<dbReference type="Pfam" id="PF01370">
    <property type="entry name" value="Epimerase"/>
    <property type="match status" value="1"/>
</dbReference>
<dbReference type="Proteomes" id="UP000298324">
    <property type="component" value="Unassembled WGS sequence"/>
</dbReference>
<sequence length="345" mass="37742">MHELQGRHVLVTGAAGFIGANLVQALLRYGAEVHAIIRPNSNLWRIEKLLPDLYLHAVDITDREGLKKIVLETSPEIIYHLAAQGVSPAFQERYEILRTNILGTFNLLEATAPLDYQLFVHLGGSSEYGAKHGPMRELDCPEPLTFYGTAKAAATLLCQQHARANGRPVVALRAFSVYGPWESPSRLIPTAIRAALGDHELALTAAGFRRDFIFVEDLVEACLLALRAVRICTGEIINIGTGKQWSNEEVVDLIQAVTGRRIKVRVGAYPARASDKAHWVADIGKAGSLLGWEPRHPLRAGLEKTIAWFLLHQDDYDGLSQELPGPGARDAVSGPGSFAPLQTEV</sequence>
<accession>A0A4Y7R607</accession>
<proteinExistence type="inferred from homology"/>
<dbReference type="EC" id="1.1.1.281" evidence="4"/>
<evidence type="ECO:0000313" key="5">
    <source>
        <dbReference type="Proteomes" id="UP000298324"/>
    </source>
</evidence>
<dbReference type="InterPro" id="IPR001509">
    <property type="entry name" value="Epimerase_deHydtase"/>
</dbReference>
<evidence type="ECO:0000259" key="3">
    <source>
        <dbReference type="Pfam" id="PF01370"/>
    </source>
</evidence>
<comment type="caution">
    <text evidence="4">The sequence shown here is derived from an EMBL/GenBank/DDBJ whole genome shotgun (WGS) entry which is preliminary data.</text>
</comment>
<dbReference type="GO" id="GO:0033705">
    <property type="term" value="F:GDP-4-dehydro-6-deoxy-D-mannose reductase activity"/>
    <property type="evidence" value="ECO:0007669"/>
    <property type="project" value="UniProtKB-EC"/>
</dbReference>